<dbReference type="SUPFAM" id="SSF101386">
    <property type="entry name" value="all-alpha NTP pyrophosphatases"/>
    <property type="match status" value="1"/>
</dbReference>
<evidence type="ECO:0000256" key="15">
    <source>
        <dbReference type="ARBA" id="ARBA00023268"/>
    </source>
</evidence>
<keyword evidence="11 16" id="KW-0547">Nucleotide-binding</keyword>
<evidence type="ECO:0000256" key="2">
    <source>
        <dbReference type="ARBA" id="ARBA00001460"/>
    </source>
</evidence>
<evidence type="ECO:0000256" key="14">
    <source>
        <dbReference type="ARBA" id="ARBA00023102"/>
    </source>
</evidence>
<comment type="caution">
    <text evidence="18">The sequence shown here is derived from an EMBL/GenBank/DDBJ whole genome shotgun (WGS) entry which is preliminary data.</text>
</comment>
<dbReference type="InterPro" id="IPR038019">
    <property type="entry name" value="PRib_AMP_CycHydrolase_sf"/>
</dbReference>
<organism evidence="18 19">
    <name type="scientific">Brevundimonas basaltis</name>
    <dbReference type="NCBI Taxonomy" id="472166"/>
    <lineage>
        <taxon>Bacteria</taxon>
        <taxon>Pseudomonadati</taxon>
        <taxon>Pseudomonadota</taxon>
        <taxon>Alphaproteobacteria</taxon>
        <taxon>Caulobacterales</taxon>
        <taxon>Caulobacteraceae</taxon>
        <taxon>Brevundimonas</taxon>
    </lineage>
</organism>
<dbReference type="RefSeq" id="WP_183255364.1">
    <property type="nucleotide sequence ID" value="NZ_BAAAFF010000001.1"/>
</dbReference>
<dbReference type="Gene3D" id="3.10.20.810">
    <property type="entry name" value="Phosphoribosyl-AMP cyclohydrolase"/>
    <property type="match status" value="1"/>
</dbReference>
<dbReference type="GO" id="GO:0005524">
    <property type="term" value="F:ATP binding"/>
    <property type="evidence" value="ECO:0007669"/>
    <property type="project" value="UniProtKB-KW"/>
</dbReference>
<evidence type="ECO:0000256" key="10">
    <source>
        <dbReference type="ARBA" id="ARBA00022605"/>
    </source>
</evidence>
<comment type="similarity">
    <text evidence="6 16">In the C-terminal section; belongs to the PRA-PH family.</text>
</comment>
<dbReference type="NCBIfam" id="TIGR03188">
    <property type="entry name" value="histidine_hisI"/>
    <property type="match status" value="1"/>
</dbReference>
<keyword evidence="19" id="KW-1185">Reference proteome</keyword>
<feature type="region of interest" description="Phosphoribosyl-ATP pyrophosphohydrolase" evidence="16">
    <location>
        <begin position="125"/>
        <end position="224"/>
    </location>
</feature>
<dbReference type="CDD" id="cd11534">
    <property type="entry name" value="NTP-PPase_HisIE_like"/>
    <property type="match status" value="1"/>
</dbReference>
<sequence length="224" mass="23670">MIDPNQSSPVGGDFDPAILDFAKGDGLLPVVVQDAATLQVLTLAWMDRAALDETLASGEATFFSRSRGGRWRKGETSGDRLNVVSMTPDCDADTLVLKVRPVGNACHLNRVSCFGDEDAPGLGRLARLEQTIAARAAADPAESWTARLLAEGPKRAAQKVGEEGVETALAGAAGPDSELASEAADLIYHLLVLLRARHMVFQDVLDVLARRAEAARPDPGQAGT</sequence>
<dbReference type="PANTHER" id="PTHR42945">
    <property type="entry name" value="HISTIDINE BIOSYNTHESIS BIFUNCTIONAL PROTEIN"/>
    <property type="match status" value="1"/>
</dbReference>
<dbReference type="NCBIfam" id="NF002747">
    <property type="entry name" value="PRK02759.1"/>
    <property type="match status" value="1"/>
</dbReference>
<comment type="subcellular location">
    <subcellularLocation>
        <location evidence="3 16">Cytoplasm</location>
    </subcellularLocation>
</comment>
<comment type="catalytic activity">
    <reaction evidence="2 16">
        <text>1-(5-phospho-beta-D-ribosyl)-ATP + H2O = 1-(5-phospho-beta-D-ribosyl)-5'-AMP + diphosphate + H(+)</text>
        <dbReference type="Rhea" id="RHEA:22828"/>
        <dbReference type="ChEBI" id="CHEBI:15377"/>
        <dbReference type="ChEBI" id="CHEBI:15378"/>
        <dbReference type="ChEBI" id="CHEBI:33019"/>
        <dbReference type="ChEBI" id="CHEBI:59457"/>
        <dbReference type="ChEBI" id="CHEBI:73183"/>
        <dbReference type="EC" id="3.6.1.31"/>
    </reaction>
</comment>
<evidence type="ECO:0000256" key="16">
    <source>
        <dbReference type="HAMAP-Rule" id="MF_01019"/>
    </source>
</evidence>
<keyword evidence="13 16" id="KW-0067">ATP-binding</keyword>
<evidence type="ECO:0000256" key="4">
    <source>
        <dbReference type="ARBA" id="ARBA00005169"/>
    </source>
</evidence>
<dbReference type="GO" id="GO:0005737">
    <property type="term" value="C:cytoplasm"/>
    <property type="evidence" value="ECO:0007669"/>
    <property type="project" value="UniProtKB-SubCell"/>
</dbReference>
<comment type="pathway">
    <text evidence="5 16">Amino-acid biosynthesis; L-histidine biosynthesis; L-histidine from 5-phospho-alpha-D-ribose 1-diphosphate: step 2/9.</text>
</comment>
<comment type="pathway">
    <text evidence="4 16">Amino-acid biosynthesis; L-histidine biosynthesis; L-histidine from 5-phospho-alpha-D-ribose 1-diphosphate: step 3/9.</text>
</comment>
<dbReference type="InterPro" id="IPR008179">
    <property type="entry name" value="HisE"/>
</dbReference>
<dbReference type="GO" id="GO:0000105">
    <property type="term" value="P:L-histidine biosynthetic process"/>
    <property type="evidence" value="ECO:0007669"/>
    <property type="project" value="UniProtKB-UniRule"/>
</dbReference>
<keyword evidence="15 16" id="KW-0511">Multifunctional enzyme</keyword>
<evidence type="ECO:0000256" key="6">
    <source>
        <dbReference type="ARBA" id="ARBA00007731"/>
    </source>
</evidence>
<dbReference type="EC" id="3.6.1.31" evidence="16"/>
<comment type="catalytic activity">
    <reaction evidence="1 16">
        <text>1-(5-phospho-beta-D-ribosyl)-5'-AMP + H2O = 1-(5-phospho-beta-D-ribosyl)-5-[(5-phospho-beta-D-ribosylamino)methylideneamino]imidazole-4-carboxamide</text>
        <dbReference type="Rhea" id="RHEA:20049"/>
        <dbReference type="ChEBI" id="CHEBI:15377"/>
        <dbReference type="ChEBI" id="CHEBI:58435"/>
        <dbReference type="ChEBI" id="CHEBI:59457"/>
        <dbReference type="EC" id="3.5.4.19"/>
    </reaction>
</comment>
<dbReference type="GO" id="GO:0004635">
    <property type="term" value="F:phosphoribosyl-AMP cyclohydrolase activity"/>
    <property type="evidence" value="ECO:0007669"/>
    <property type="project" value="UniProtKB-UniRule"/>
</dbReference>
<evidence type="ECO:0000256" key="12">
    <source>
        <dbReference type="ARBA" id="ARBA00022801"/>
    </source>
</evidence>
<reference evidence="18 19" key="1">
    <citation type="submission" date="2020-08" db="EMBL/GenBank/DDBJ databases">
        <title>Genomic Encyclopedia of Type Strains, Phase IV (KMG-IV): sequencing the most valuable type-strain genomes for metagenomic binning, comparative biology and taxonomic classification.</title>
        <authorList>
            <person name="Goeker M."/>
        </authorList>
    </citation>
    <scope>NUCLEOTIDE SEQUENCE [LARGE SCALE GENOMIC DNA]</scope>
    <source>
        <strain evidence="18 19">DSM 25335</strain>
    </source>
</reference>
<keyword evidence="9 16" id="KW-0963">Cytoplasm</keyword>
<dbReference type="Pfam" id="PF01502">
    <property type="entry name" value="PRA-CH"/>
    <property type="match status" value="1"/>
</dbReference>
<dbReference type="UniPathway" id="UPA00031">
    <property type="reaction ID" value="UER00007"/>
</dbReference>
<accession>A0A7W8I110</accession>
<dbReference type="EMBL" id="JACHFZ010000004">
    <property type="protein sequence ID" value="MBB5292733.1"/>
    <property type="molecule type" value="Genomic_DNA"/>
</dbReference>
<evidence type="ECO:0000256" key="1">
    <source>
        <dbReference type="ARBA" id="ARBA00000024"/>
    </source>
</evidence>
<dbReference type="Gene3D" id="1.10.287.1080">
    <property type="entry name" value="MazG-like"/>
    <property type="match status" value="1"/>
</dbReference>
<dbReference type="AlphaFoldDB" id="A0A7W8I110"/>
<evidence type="ECO:0000313" key="18">
    <source>
        <dbReference type="EMBL" id="MBB5292733.1"/>
    </source>
</evidence>
<evidence type="ECO:0000256" key="5">
    <source>
        <dbReference type="ARBA" id="ARBA00005204"/>
    </source>
</evidence>
<dbReference type="SUPFAM" id="SSF141734">
    <property type="entry name" value="HisI-like"/>
    <property type="match status" value="1"/>
</dbReference>
<evidence type="ECO:0000256" key="11">
    <source>
        <dbReference type="ARBA" id="ARBA00022741"/>
    </source>
</evidence>
<dbReference type="FunFam" id="3.10.20.810:FF:000001">
    <property type="entry name" value="Histidine biosynthesis bifunctional protein HisIE"/>
    <property type="match status" value="1"/>
</dbReference>
<dbReference type="Proteomes" id="UP000566663">
    <property type="component" value="Unassembled WGS sequence"/>
</dbReference>
<feature type="domain" description="Phosphoribosyl-AMP cyclohydrolase" evidence="17">
    <location>
        <begin position="43"/>
        <end position="114"/>
    </location>
</feature>
<keyword evidence="12 16" id="KW-0378">Hydrolase</keyword>
<gene>
    <name evidence="16" type="primary">hisI</name>
    <name evidence="16" type="synonym">hisIE</name>
    <name evidence="18" type="ORF">HNQ67_002257</name>
</gene>
<dbReference type="InterPro" id="IPR002496">
    <property type="entry name" value="PRib_AMP_CycHydrolase_dom"/>
</dbReference>
<comment type="similarity">
    <text evidence="7 16">In the N-terminal section; belongs to the PRA-CH family.</text>
</comment>
<dbReference type="PANTHER" id="PTHR42945:SF9">
    <property type="entry name" value="HISTIDINE BIOSYNTHESIS BIFUNCTIONAL PROTEIN HISIE"/>
    <property type="match status" value="1"/>
</dbReference>
<dbReference type="GO" id="GO:0004636">
    <property type="term" value="F:phosphoribosyl-ATP diphosphatase activity"/>
    <property type="evidence" value="ECO:0007669"/>
    <property type="project" value="UniProtKB-UniRule"/>
</dbReference>
<evidence type="ECO:0000256" key="9">
    <source>
        <dbReference type="ARBA" id="ARBA00022490"/>
    </source>
</evidence>
<evidence type="ECO:0000259" key="17">
    <source>
        <dbReference type="Pfam" id="PF01502"/>
    </source>
</evidence>
<keyword evidence="14 16" id="KW-0368">Histidine biosynthesis</keyword>
<dbReference type="EC" id="3.5.4.19" evidence="16"/>
<evidence type="ECO:0000256" key="8">
    <source>
        <dbReference type="ARBA" id="ARBA00009392"/>
    </source>
</evidence>
<dbReference type="Pfam" id="PF01503">
    <property type="entry name" value="PRA-PH"/>
    <property type="match status" value="1"/>
</dbReference>
<keyword evidence="10 16" id="KW-0028">Amino-acid biosynthesis</keyword>
<dbReference type="HAMAP" id="MF_01019">
    <property type="entry name" value="HisIE"/>
    <property type="match status" value="1"/>
</dbReference>
<dbReference type="InterPro" id="IPR021130">
    <property type="entry name" value="PRib-ATP_PPHydrolase-like"/>
</dbReference>
<evidence type="ECO:0000256" key="13">
    <source>
        <dbReference type="ARBA" id="ARBA00022840"/>
    </source>
</evidence>
<evidence type="ECO:0000256" key="3">
    <source>
        <dbReference type="ARBA" id="ARBA00004496"/>
    </source>
</evidence>
<dbReference type="InterPro" id="IPR023019">
    <property type="entry name" value="His_synth_HisIE"/>
</dbReference>
<evidence type="ECO:0000313" key="19">
    <source>
        <dbReference type="Proteomes" id="UP000566663"/>
    </source>
</evidence>
<feature type="region of interest" description="Phosphoribosyl-AMP cyclohydrolase" evidence="16">
    <location>
        <begin position="1"/>
        <end position="124"/>
    </location>
</feature>
<protein>
    <recommendedName>
        <fullName evidence="16">Histidine biosynthesis bifunctional protein HisIE</fullName>
    </recommendedName>
    <domain>
        <recommendedName>
            <fullName evidence="16">Phosphoribosyl-AMP cyclohydrolase</fullName>
            <shortName evidence="16">PRA-CH</shortName>
            <ecNumber evidence="16">3.5.4.19</ecNumber>
        </recommendedName>
    </domain>
    <domain>
        <recommendedName>
            <fullName evidence="16">Phosphoribosyl-ATP pyrophosphatase</fullName>
            <shortName evidence="16">PRA-PH</shortName>
            <ecNumber evidence="16">3.6.1.31</ecNumber>
        </recommendedName>
    </domain>
</protein>
<proteinExistence type="inferred from homology"/>
<comment type="similarity">
    <text evidence="8">Belongs to the PRA-PH family.</text>
</comment>
<dbReference type="HAMAP" id="MF_01020">
    <property type="entry name" value="HisE"/>
    <property type="match status" value="1"/>
</dbReference>
<name>A0A7W8I110_9CAUL</name>
<evidence type="ECO:0000256" key="7">
    <source>
        <dbReference type="ARBA" id="ARBA00008299"/>
    </source>
</evidence>